<evidence type="ECO:0000259" key="3">
    <source>
        <dbReference type="PROSITE" id="PS50059"/>
    </source>
</evidence>
<keyword evidence="1 4" id="KW-0413">Isomerase</keyword>
<evidence type="ECO:0000313" key="4">
    <source>
        <dbReference type="EMBL" id="WZN62449.1"/>
    </source>
</evidence>
<dbReference type="AlphaFoldDB" id="A0AAX4P9M8"/>
<reference evidence="4 5" key="1">
    <citation type="submission" date="2024-03" db="EMBL/GenBank/DDBJ databases">
        <title>Complete genome sequence of the green alga Chloropicon roscoffensis RCC1871.</title>
        <authorList>
            <person name="Lemieux C."/>
            <person name="Pombert J.-F."/>
            <person name="Otis C."/>
            <person name="Turmel M."/>
        </authorList>
    </citation>
    <scope>NUCLEOTIDE SEQUENCE [LARGE SCALE GENOMIC DNA]</scope>
    <source>
        <strain evidence="4 5">RCC1871</strain>
    </source>
</reference>
<evidence type="ECO:0000256" key="1">
    <source>
        <dbReference type="PROSITE-ProRule" id="PRU00277"/>
    </source>
</evidence>
<dbReference type="Gene3D" id="3.10.50.40">
    <property type="match status" value="1"/>
</dbReference>
<dbReference type="InterPro" id="IPR046357">
    <property type="entry name" value="PPIase_dom_sf"/>
</dbReference>
<dbReference type="Pfam" id="PF00254">
    <property type="entry name" value="FKBP_C"/>
    <property type="match status" value="1"/>
</dbReference>
<dbReference type="PANTHER" id="PTHR47717:SF1">
    <property type="entry name" value="PEPTIDYL-PROLYL CIS-TRANS ISOMERASE FKBP19, CHLOROPLASTIC"/>
    <property type="match status" value="1"/>
</dbReference>
<evidence type="ECO:0000256" key="2">
    <source>
        <dbReference type="SAM" id="MobiDB-lite"/>
    </source>
</evidence>
<dbReference type="InterPro" id="IPR044208">
    <property type="entry name" value="FKBP19-like"/>
</dbReference>
<dbReference type="PANTHER" id="PTHR47717">
    <property type="entry name" value="PEPTIDYL-PROLYL CIS-TRANS ISOMERASE FKBP19, CHLOROPLASTIC"/>
    <property type="match status" value="1"/>
</dbReference>
<dbReference type="InterPro" id="IPR001179">
    <property type="entry name" value="PPIase_FKBP_dom"/>
</dbReference>
<dbReference type="GO" id="GO:0009579">
    <property type="term" value="C:thylakoid"/>
    <property type="evidence" value="ECO:0007669"/>
    <property type="project" value="TreeGrafter"/>
</dbReference>
<gene>
    <name evidence="4" type="ORF">HKI87_06g39860</name>
</gene>
<evidence type="ECO:0000313" key="5">
    <source>
        <dbReference type="Proteomes" id="UP001472866"/>
    </source>
</evidence>
<dbReference type="EMBL" id="CP151506">
    <property type="protein sequence ID" value="WZN62449.1"/>
    <property type="molecule type" value="Genomic_DNA"/>
</dbReference>
<accession>A0AAX4P9M8</accession>
<organism evidence="4 5">
    <name type="scientific">Chloropicon roscoffensis</name>
    <dbReference type="NCBI Taxonomy" id="1461544"/>
    <lineage>
        <taxon>Eukaryota</taxon>
        <taxon>Viridiplantae</taxon>
        <taxon>Chlorophyta</taxon>
        <taxon>Chloropicophyceae</taxon>
        <taxon>Chloropicales</taxon>
        <taxon>Chloropicaceae</taxon>
        <taxon>Chloropicon</taxon>
    </lineage>
</organism>
<keyword evidence="5" id="KW-1185">Reference proteome</keyword>
<dbReference type="GO" id="GO:0003755">
    <property type="term" value="F:peptidyl-prolyl cis-trans isomerase activity"/>
    <property type="evidence" value="ECO:0007669"/>
    <property type="project" value="UniProtKB-KW"/>
</dbReference>
<feature type="region of interest" description="Disordered" evidence="2">
    <location>
        <begin position="1"/>
        <end position="35"/>
    </location>
</feature>
<comment type="catalytic activity">
    <reaction evidence="1">
        <text>[protein]-peptidylproline (omega=180) = [protein]-peptidylproline (omega=0)</text>
        <dbReference type="Rhea" id="RHEA:16237"/>
        <dbReference type="Rhea" id="RHEA-COMP:10747"/>
        <dbReference type="Rhea" id="RHEA-COMP:10748"/>
        <dbReference type="ChEBI" id="CHEBI:83833"/>
        <dbReference type="ChEBI" id="CHEBI:83834"/>
        <dbReference type="EC" id="5.2.1.8"/>
    </reaction>
</comment>
<feature type="domain" description="PPIase FKBP-type" evidence="3">
    <location>
        <begin position="104"/>
        <end position="224"/>
    </location>
</feature>
<proteinExistence type="predicted"/>
<keyword evidence="1" id="KW-0697">Rotamase</keyword>
<dbReference type="GO" id="GO:0009507">
    <property type="term" value="C:chloroplast"/>
    <property type="evidence" value="ECO:0007669"/>
    <property type="project" value="TreeGrafter"/>
</dbReference>
<dbReference type="EC" id="5.2.1.8" evidence="1"/>
<protein>
    <recommendedName>
        <fullName evidence="1">peptidylprolyl isomerase</fullName>
        <ecNumber evidence="1">5.2.1.8</ecNumber>
    </recommendedName>
</protein>
<name>A0AAX4P9M8_9CHLO</name>
<dbReference type="PROSITE" id="PS50059">
    <property type="entry name" value="FKBP_PPIASE"/>
    <property type="match status" value="1"/>
</dbReference>
<sequence length="225" mass="24631">MRIMMKNQGLANQDLSKRRTRDIKPPPPPPTTTTRRHLALGTFIWGSVFASSSSSSSLALDSECASCSDSNSSLQPGDKAFRVSNTGLRVLDVKEGKGDQASKGQVVVLDWSGYTAGYQAKRIDNTSGTDNQFVFTLGADPPQAIPAFEEAVLGMRQGGVRRVEIPGELEEALAYPVQKNARYDRGPVPFSLGGRRALDFVLDNKTLKPFNKTLLFDIRLNNIRK</sequence>
<dbReference type="SUPFAM" id="SSF54534">
    <property type="entry name" value="FKBP-like"/>
    <property type="match status" value="1"/>
</dbReference>
<dbReference type="Proteomes" id="UP001472866">
    <property type="component" value="Chromosome 06"/>
</dbReference>